<evidence type="ECO:0000256" key="2">
    <source>
        <dbReference type="ARBA" id="ARBA00009634"/>
    </source>
</evidence>
<keyword evidence="12" id="KW-0325">Glycoprotein</keyword>
<evidence type="ECO:0000259" key="14">
    <source>
        <dbReference type="PROSITE" id="PS50104"/>
    </source>
</evidence>
<dbReference type="InterPro" id="IPR000157">
    <property type="entry name" value="TIR_dom"/>
</dbReference>
<dbReference type="Pfam" id="PF13855">
    <property type="entry name" value="LRR_8"/>
    <property type="match status" value="4"/>
</dbReference>
<dbReference type="PROSITE" id="PS50104">
    <property type="entry name" value="TIR"/>
    <property type="match status" value="1"/>
</dbReference>
<keyword evidence="11" id="KW-0675">Receptor</keyword>
<evidence type="ECO:0000256" key="1">
    <source>
        <dbReference type="ARBA" id="ARBA00004479"/>
    </source>
</evidence>
<dbReference type="GO" id="GO:0006954">
    <property type="term" value="P:inflammatory response"/>
    <property type="evidence" value="ECO:0007669"/>
    <property type="project" value="UniProtKB-KW"/>
</dbReference>
<keyword evidence="16" id="KW-1185">Reference proteome</keyword>
<keyword evidence="10" id="KW-0472">Membrane</keyword>
<dbReference type="STRING" id="28743.ENSCVAP00000004462"/>
<dbReference type="GO" id="GO:0045087">
    <property type="term" value="P:innate immune response"/>
    <property type="evidence" value="ECO:0007669"/>
    <property type="project" value="UniProtKB-KW"/>
</dbReference>
<dbReference type="GeneTree" id="ENSGT00940000163999"/>
<evidence type="ECO:0000256" key="4">
    <source>
        <dbReference type="ARBA" id="ARBA00022614"/>
    </source>
</evidence>
<dbReference type="GO" id="GO:0002224">
    <property type="term" value="P:toll-like receptor signaling pathway"/>
    <property type="evidence" value="ECO:0007669"/>
    <property type="project" value="TreeGrafter"/>
</dbReference>
<dbReference type="AlphaFoldDB" id="A0A3Q2CHC4"/>
<dbReference type="InterPro" id="IPR035897">
    <property type="entry name" value="Toll_tir_struct_dom_sf"/>
</dbReference>
<proteinExistence type="inferred from homology"/>
<evidence type="ECO:0000256" key="8">
    <source>
        <dbReference type="ARBA" id="ARBA00022859"/>
    </source>
</evidence>
<dbReference type="InterPro" id="IPR032675">
    <property type="entry name" value="LRR_dom_sf"/>
</dbReference>
<dbReference type="Proteomes" id="UP000265020">
    <property type="component" value="Unassembled WGS sequence"/>
</dbReference>
<keyword evidence="6" id="KW-0732">Signal</keyword>
<keyword evidence="13" id="KW-0395">Inflammatory response</keyword>
<reference evidence="15" key="1">
    <citation type="submission" date="2025-08" db="UniProtKB">
        <authorList>
            <consortium name="Ensembl"/>
        </authorList>
    </citation>
    <scope>IDENTIFICATION</scope>
</reference>
<evidence type="ECO:0000313" key="16">
    <source>
        <dbReference type="Proteomes" id="UP000265020"/>
    </source>
</evidence>
<dbReference type="FunFam" id="3.80.10.10:FF:000770">
    <property type="entry name" value="Uncharacterized protein"/>
    <property type="match status" value="1"/>
</dbReference>
<evidence type="ECO:0000256" key="11">
    <source>
        <dbReference type="ARBA" id="ARBA00023170"/>
    </source>
</evidence>
<keyword evidence="3" id="KW-0399">Innate immunity</keyword>
<comment type="subcellular location">
    <subcellularLocation>
        <location evidence="1">Membrane</location>
        <topology evidence="1">Single-pass type I membrane protein</topology>
    </subcellularLocation>
</comment>
<comment type="similarity">
    <text evidence="2">Belongs to the Toll-like receptor family.</text>
</comment>
<evidence type="ECO:0000256" key="9">
    <source>
        <dbReference type="ARBA" id="ARBA00022989"/>
    </source>
</evidence>
<keyword evidence="7" id="KW-0677">Repeat</keyword>
<dbReference type="InterPro" id="IPR003591">
    <property type="entry name" value="Leu-rich_rpt_typical-subtyp"/>
</dbReference>
<dbReference type="SMART" id="SM00365">
    <property type="entry name" value="LRR_SD22"/>
    <property type="match status" value="5"/>
</dbReference>
<dbReference type="Gene3D" id="3.80.10.10">
    <property type="entry name" value="Ribonuclease Inhibitor"/>
    <property type="match status" value="4"/>
</dbReference>
<evidence type="ECO:0000256" key="13">
    <source>
        <dbReference type="ARBA" id="ARBA00023198"/>
    </source>
</evidence>
<name>A0A3Q2CHC4_CYPVA</name>
<evidence type="ECO:0000256" key="3">
    <source>
        <dbReference type="ARBA" id="ARBA00022588"/>
    </source>
</evidence>
<evidence type="ECO:0000256" key="12">
    <source>
        <dbReference type="ARBA" id="ARBA00023180"/>
    </source>
</evidence>
<dbReference type="PROSITE" id="PS51450">
    <property type="entry name" value="LRR"/>
    <property type="match status" value="3"/>
</dbReference>
<protein>
    <recommendedName>
        <fullName evidence="14">TIR domain-containing protein</fullName>
    </recommendedName>
</protein>
<dbReference type="Gene3D" id="3.40.50.10140">
    <property type="entry name" value="Toll/interleukin-1 receptor homology (TIR) domain"/>
    <property type="match status" value="1"/>
</dbReference>
<dbReference type="GO" id="GO:0038023">
    <property type="term" value="F:signaling receptor activity"/>
    <property type="evidence" value="ECO:0007669"/>
    <property type="project" value="TreeGrafter"/>
</dbReference>
<evidence type="ECO:0000256" key="10">
    <source>
        <dbReference type="ARBA" id="ARBA00023136"/>
    </source>
</evidence>
<dbReference type="Ensembl" id="ENSCVAT00000008301.1">
    <property type="protein sequence ID" value="ENSCVAP00000004462.1"/>
    <property type="gene ID" value="ENSCVAG00000005923.1"/>
</dbReference>
<reference evidence="15" key="2">
    <citation type="submission" date="2025-09" db="UniProtKB">
        <authorList>
            <consortium name="Ensembl"/>
        </authorList>
    </citation>
    <scope>IDENTIFICATION</scope>
</reference>
<keyword evidence="9" id="KW-1133">Transmembrane helix</keyword>
<dbReference type="GO" id="GO:0005886">
    <property type="term" value="C:plasma membrane"/>
    <property type="evidence" value="ECO:0007669"/>
    <property type="project" value="TreeGrafter"/>
</dbReference>
<evidence type="ECO:0000256" key="7">
    <source>
        <dbReference type="ARBA" id="ARBA00022737"/>
    </source>
</evidence>
<dbReference type="PRINTS" id="PR01537">
    <property type="entry name" value="INTRLKN1R1F"/>
</dbReference>
<dbReference type="PANTHER" id="PTHR24365:SF522">
    <property type="entry name" value="LOW QUALITY PROTEIN: TOLL-LIKE RECEPTOR 13-RELATED"/>
    <property type="match status" value="1"/>
</dbReference>
<dbReference type="SUPFAM" id="SSF52200">
    <property type="entry name" value="Toll/Interleukin receptor TIR domain"/>
    <property type="match status" value="1"/>
</dbReference>
<evidence type="ECO:0000256" key="5">
    <source>
        <dbReference type="ARBA" id="ARBA00022692"/>
    </source>
</evidence>
<evidence type="ECO:0000313" key="15">
    <source>
        <dbReference type="Ensembl" id="ENSCVAP00000004462.1"/>
    </source>
</evidence>
<dbReference type="Pfam" id="PF01582">
    <property type="entry name" value="TIR"/>
    <property type="match status" value="1"/>
</dbReference>
<dbReference type="PANTHER" id="PTHR24365">
    <property type="entry name" value="TOLL-LIKE RECEPTOR"/>
    <property type="match status" value="1"/>
</dbReference>
<dbReference type="SUPFAM" id="SSF52058">
    <property type="entry name" value="L domain-like"/>
    <property type="match status" value="2"/>
</dbReference>
<dbReference type="SMART" id="SM00369">
    <property type="entry name" value="LRR_TYP"/>
    <property type="match status" value="13"/>
</dbReference>
<accession>A0A3Q2CHC4</accession>
<organism evidence="15 16">
    <name type="scientific">Cyprinodon variegatus</name>
    <name type="common">Sheepshead minnow</name>
    <dbReference type="NCBI Taxonomy" id="28743"/>
    <lineage>
        <taxon>Eukaryota</taxon>
        <taxon>Metazoa</taxon>
        <taxon>Chordata</taxon>
        <taxon>Craniata</taxon>
        <taxon>Vertebrata</taxon>
        <taxon>Euteleostomi</taxon>
        <taxon>Actinopterygii</taxon>
        <taxon>Neopterygii</taxon>
        <taxon>Teleostei</taxon>
        <taxon>Neoteleostei</taxon>
        <taxon>Acanthomorphata</taxon>
        <taxon>Ovalentaria</taxon>
        <taxon>Atherinomorphae</taxon>
        <taxon>Cyprinodontiformes</taxon>
        <taxon>Cyprinodontidae</taxon>
        <taxon>Cyprinodon</taxon>
    </lineage>
</organism>
<keyword evidence="8" id="KW-0391">Immunity</keyword>
<dbReference type="FunFam" id="3.40.50.10140:FF:000001">
    <property type="entry name" value="Toll-like receptor 2"/>
    <property type="match status" value="1"/>
</dbReference>
<dbReference type="SMART" id="SM00255">
    <property type="entry name" value="TIR"/>
    <property type="match status" value="1"/>
</dbReference>
<dbReference type="InterPro" id="IPR001611">
    <property type="entry name" value="Leu-rich_rpt"/>
</dbReference>
<keyword evidence="4" id="KW-0433">Leucine-rich repeat</keyword>
<keyword evidence="5" id="KW-0812">Transmembrane</keyword>
<feature type="domain" description="TIR" evidence="14">
    <location>
        <begin position="811"/>
        <end position="952"/>
    </location>
</feature>
<evidence type="ECO:0000256" key="6">
    <source>
        <dbReference type="ARBA" id="ARBA00022729"/>
    </source>
</evidence>
<sequence>MGLCRDDSLILNVEKKKEIIVDFRKNQLNHAPLLINSSSVEMFSSTKFLGVHISDLTWTMNTTSKGHRSACTVLPCTILYQENLSNDLSLDCANKKLVTIPDEIPKDAVLVKLNSNQLKRINKGDFLDMSKLKILDVGENNISDVDEGSFKDLVILATLRIASNTLTNLPKNIFQGLSNLISLDLSHNRIQFIHELAFQDLTSLKTLDLDYNKLQQIVHFQPIFQLPHIQRVNLSHNSFLCFNTTQLFRNLSSNLEELILSTHKMKTFSISTPVFPNLKKLVLYRSHSALRWKTPDKTLLRNITHLYISQPVLSLKRFKQVLQNLESLSNLRLNYLDKYIKDFMTLKLAPCSQLTELNLTQTYINELPNGSIQTMKNLVTLSLSTNTLVEVPYDIRTLSNLQILNIEFNLISHLSCEDFINTTSLRELSLYSNCITKLKRCVFENVKNLKLLNLSKNQLRTIRGTFNVSLHRLEVLDISDNKIMILETGCFQVLQSLRHLNTASNIDTTIKRETFKGLSYIQVLVVSLTRNCELNVNGLEHLENITIYLVTKYASEINQTDNYTVSYRLKSVKRITFISRVDPSGSLPSVPIQLLQPMKQLQHFTAVNVHINAVFANIFQFNPQLKSMTFVETDMSNLNPNLFQDVPKLQALDLSKCKIKDLDFIVQSNLSALRYLKLTENKITVINETVFQYLPFLTYLDLSNNPFSCECSNAGFIRWAKDNKQTQVANTSQYICEFPLPKQGSLLLDFDILSCRDDGTFFCFISSTCLVVLTLLIPFIHHYLRWKLGYTFHLFLAFLYDSKKRKKGDSYRFDAFVSYNINDEDWVYREMLPMLEEKQGWRLCLHHRDFQPGKPIIENITDAIYSSRKTICVISRSYLQSEWCSREIQMASFRLFDEKRDVLILLFLEEIPGYLLSPYFRMRKLVKKRTYLSWPQAAHHPGVFWQMVQRALHTRNALTENTNRLTGPTGH</sequence>